<evidence type="ECO:0000313" key="4">
    <source>
        <dbReference type="Proteomes" id="UP000199202"/>
    </source>
</evidence>
<dbReference type="InterPro" id="IPR002372">
    <property type="entry name" value="PQQ_rpt_dom"/>
</dbReference>
<keyword evidence="4" id="KW-1185">Reference proteome</keyword>
<dbReference type="InterPro" id="IPR015943">
    <property type="entry name" value="WD40/YVTN_repeat-like_dom_sf"/>
</dbReference>
<dbReference type="Pfam" id="PF13360">
    <property type="entry name" value="PQQ_2"/>
    <property type="match status" value="2"/>
</dbReference>
<dbReference type="Gene3D" id="2.130.10.10">
    <property type="entry name" value="YVTN repeat-like/Quinoprotein amine dehydrogenase"/>
    <property type="match status" value="2"/>
</dbReference>
<feature type="domain" description="Pyrrolo-quinoline quinone repeat" evidence="2">
    <location>
        <begin position="568"/>
        <end position="655"/>
    </location>
</feature>
<dbReference type="PANTHER" id="PTHR34512:SF30">
    <property type="entry name" value="OUTER MEMBRANE PROTEIN ASSEMBLY FACTOR BAMB"/>
    <property type="match status" value="1"/>
</dbReference>
<gene>
    <name evidence="3" type="ORF">SAMN05421869_12461</name>
</gene>
<evidence type="ECO:0000313" key="3">
    <source>
        <dbReference type="EMBL" id="SDL29043.1"/>
    </source>
</evidence>
<name>A0A1G9IVS3_9ACTN</name>
<proteinExistence type="predicted"/>
<feature type="region of interest" description="Disordered" evidence="1">
    <location>
        <begin position="152"/>
        <end position="171"/>
    </location>
</feature>
<dbReference type="RefSeq" id="WP_090944091.1">
    <property type="nucleotide sequence ID" value="NZ_FNDJ01000024.1"/>
</dbReference>
<evidence type="ECO:0000256" key="1">
    <source>
        <dbReference type="SAM" id="MobiDB-lite"/>
    </source>
</evidence>
<protein>
    <submittedName>
        <fullName evidence="3">Outer membrane protein assembly factor BamB, contains PQQ-like beta-propeller repeat</fullName>
    </submittedName>
</protein>
<sequence>MPLITDLAATLHRPGFWTAYYGGRIAATDGEDGETFLDRVLGSDPDFDDEWLWGPDPYDAITDDMDAAEEDRAMEAAMAAGAVLSLPFPSGHAWSIRFSSSPGIYHTLSGPDGTGRISLGYDDPHAHLPILRWAEAWRIADHLGRQHLGRQHLGRQHLDRQHHGRQHPAGGSAPFPAAFVLPLLAPVTWAASPEEAAEAERTLAEAWTATGMIDPGHAAELARRLGRYVPDVVWRPDPVHGWTNSGRHSHRDPAVGSWSPAEFAFFRHFLDGIGDIPASPATGPEAGAAAGTTAAVGTGAAVRWRFDAGGPVEPVVTVAGAQVYCFTSADAKLRALDAATGEQRWYTGVMSRGFGRNAVTVADGTVHYAGGIEGLDLVAFGEHASDEADVAWVHALDLEGSRYTSSGAYSGWADTTPVVAGGRVFVAENSLHARSMTPSGPQPGWDAYLPGLYTPRTRPVVAGDRVYVAVRDDYRDTSTVQAFDAATGERVDPKIEVAGVAQDLVAGGGELLVAAGALTVFDAETGAERWSVVTERQWSGVLGVNATWVVGTTCRLPSGSTGPEWQYTVVGVDRRRQEVAWTFEAPGRLASSGVVLDGRTAYSVGDDDRDATLYAIDLTSGELRWQHALGRTTCLPAVGDGTVYVATGDGAVLAVRHRPD</sequence>
<dbReference type="InterPro" id="IPR011047">
    <property type="entry name" value="Quinoprotein_ADH-like_sf"/>
</dbReference>
<dbReference type="EMBL" id="FNDJ01000024">
    <property type="protein sequence ID" value="SDL29043.1"/>
    <property type="molecule type" value="Genomic_DNA"/>
</dbReference>
<dbReference type="InterPro" id="IPR018391">
    <property type="entry name" value="PQQ_b-propeller_rpt"/>
</dbReference>
<feature type="domain" description="Pyrrolo-quinoline quinone repeat" evidence="2">
    <location>
        <begin position="299"/>
        <end position="491"/>
    </location>
</feature>
<dbReference type="SUPFAM" id="SSF50998">
    <property type="entry name" value="Quinoprotein alcohol dehydrogenase-like"/>
    <property type="match status" value="1"/>
</dbReference>
<dbReference type="AlphaFoldDB" id="A0A1G9IVS3"/>
<organism evidence="3 4">
    <name type="scientific">Nonomuraea jiangxiensis</name>
    <dbReference type="NCBI Taxonomy" id="633440"/>
    <lineage>
        <taxon>Bacteria</taxon>
        <taxon>Bacillati</taxon>
        <taxon>Actinomycetota</taxon>
        <taxon>Actinomycetes</taxon>
        <taxon>Streptosporangiales</taxon>
        <taxon>Streptosporangiaceae</taxon>
        <taxon>Nonomuraea</taxon>
    </lineage>
</organism>
<dbReference type="Gene3D" id="2.40.128.630">
    <property type="match status" value="1"/>
</dbReference>
<dbReference type="STRING" id="633440.SAMN05421869_12461"/>
<accession>A0A1G9IVS3</accession>
<reference evidence="3 4" key="1">
    <citation type="submission" date="2016-10" db="EMBL/GenBank/DDBJ databases">
        <authorList>
            <person name="de Groot N.N."/>
        </authorList>
    </citation>
    <scope>NUCLEOTIDE SEQUENCE [LARGE SCALE GENOMIC DNA]</scope>
    <source>
        <strain evidence="3 4">CGMCC 4.6533</strain>
    </source>
</reference>
<dbReference type="SMART" id="SM00564">
    <property type="entry name" value="PQQ"/>
    <property type="match status" value="4"/>
</dbReference>
<evidence type="ECO:0000259" key="2">
    <source>
        <dbReference type="Pfam" id="PF13360"/>
    </source>
</evidence>
<dbReference type="PANTHER" id="PTHR34512">
    <property type="entry name" value="CELL SURFACE PROTEIN"/>
    <property type="match status" value="1"/>
</dbReference>
<dbReference type="Proteomes" id="UP000199202">
    <property type="component" value="Unassembled WGS sequence"/>
</dbReference>